<evidence type="ECO:0000256" key="1">
    <source>
        <dbReference type="ARBA" id="ARBA00010169"/>
    </source>
</evidence>
<gene>
    <name evidence="2" type="ORF">F1B92_05350</name>
</gene>
<evidence type="ECO:0000313" key="3">
    <source>
        <dbReference type="Proteomes" id="UP000476338"/>
    </source>
</evidence>
<dbReference type="InterPro" id="IPR011322">
    <property type="entry name" value="N-reg_PII-like_a/b"/>
</dbReference>
<evidence type="ECO:0000313" key="2">
    <source>
        <dbReference type="EMBL" id="MSN96595.1"/>
    </source>
</evidence>
<comment type="caution">
    <text evidence="2">The sequence shown here is derived from an EMBL/GenBank/DDBJ whole genome shotgun (WGS) entry which is preliminary data.</text>
</comment>
<dbReference type="PANTHER" id="PTHR23419:SF8">
    <property type="entry name" value="FI09726P"/>
    <property type="match status" value="1"/>
</dbReference>
<dbReference type="InterPro" id="IPR015867">
    <property type="entry name" value="N-reg_PII/ATP_PRibTrfase_C"/>
</dbReference>
<dbReference type="GO" id="GO:0010038">
    <property type="term" value="P:response to metal ion"/>
    <property type="evidence" value="ECO:0007669"/>
    <property type="project" value="InterPro"/>
</dbReference>
<dbReference type="SUPFAM" id="SSF54913">
    <property type="entry name" value="GlnB-like"/>
    <property type="match status" value="1"/>
</dbReference>
<dbReference type="AlphaFoldDB" id="A0A6L5WKS4"/>
<dbReference type="GO" id="GO:0005507">
    <property type="term" value="F:copper ion binding"/>
    <property type="evidence" value="ECO:0007669"/>
    <property type="project" value="TreeGrafter"/>
</dbReference>
<dbReference type="Gene3D" id="3.30.70.120">
    <property type="match status" value="1"/>
</dbReference>
<sequence>MQSNKNQEIILLCTTPNKSIAKKIVKILLKKRLIACANLVKNIKSYYIWNNKLQKDKEILMIMKSKKSLFDKINNKILKFHPYETPEIISLNLQDIDKNYKIWLNENLISE</sequence>
<name>A0A6L5WKS4_9BACT</name>
<dbReference type="InterPro" id="IPR004323">
    <property type="entry name" value="Ion_tolerance_CutA"/>
</dbReference>
<dbReference type="Pfam" id="PF03091">
    <property type="entry name" value="CutA1"/>
    <property type="match status" value="1"/>
</dbReference>
<reference evidence="2 3" key="2">
    <citation type="submission" date="2020-03" db="EMBL/GenBank/DDBJ databases">
        <title>Campylobacter portucalensis sp. nov., a new species of Campylobacter isolated from the reproductive tract of bulls.</title>
        <authorList>
            <person name="Silva M.F."/>
            <person name="Pereira G."/>
            <person name="Carneiro C."/>
            <person name="Hemphill A."/>
            <person name="Mateus L."/>
            <person name="Lopes-Da-Costa L."/>
            <person name="Silva E."/>
        </authorList>
    </citation>
    <scope>NUCLEOTIDE SEQUENCE [LARGE SCALE GENOMIC DNA]</scope>
    <source>
        <strain evidence="2 3">FMV-PI01</strain>
    </source>
</reference>
<dbReference type="Proteomes" id="UP000476338">
    <property type="component" value="Unassembled WGS sequence"/>
</dbReference>
<dbReference type="PANTHER" id="PTHR23419">
    <property type="entry name" value="DIVALENT CATION TOLERANCE CUTA-RELATED"/>
    <property type="match status" value="1"/>
</dbReference>
<dbReference type="EMBL" id="VWSJ01000019">
    <property type="protein sequence ID" value="MSN96595.1"/>
    <property type="molecule type" value="Genomic_DNA"/>
</dbReference>
<dbReference type="RefSeq" id="WP_154570862.1">
    <property type="nucleotide sequence ID" value="NZ_VWSJ01000019.1"/>
</dbReference>
<accession>A0A6L5WKS4</accession>
<reference evidence="2 3" key="1">
    <citation type="submission" date="2019-09" db="EMBL/GenBank/DDBJ databases">
        <authorList>
            <person name="Silva M."/>
            <person name="Pereira G."/>
            <person name="Lopes-Da-Costa L."/>
            <person name="Silva E."/>
        </authorList>
    </citation>
    <scope>NUCLEOTIDE SEQUENCE [LARGE SCALE GENOMIC DNA]</scope>
    <source>
        <strain evidence="2 3">FMV-PI01</strain>
    </source>
</reference>
<proteinExistence type="inferred from homology"/>
<organism evidence="2 3">
    <name type="scientific">Campylobacter portucalensis</name>
    <dbReference type="NCBI Taxonomy" id="2608384"/>
    <lineage>
        <taxon>Bacteria</taxon>
        <taxon>Pseudomonadati</taxon>
        <taxon>Campylobacterota</taxon>
        <taxon>Epsilonproteobacteria</taxon>
        <taxon>Campylobacterales</taxon>
        <taxon>Campylobacteraceae</taxon>
        <taxon>Campylobacter</taxon>
    </lineage>
</organism>
<protein>
    <submittedName>
        <fullName evidence="2">Divalent-cation tolerance protein CutA</fullName>
    </submittedName>
</protein>
<comment type="similarity">
    <text evidence="1">Belongs to the CutA family.</text>
</comment>
<keyword evidence="3" id="KW-1185">Reference proteome</keyword>